<name>A0ABR0SPE6_9HYPO</name>
<evidence type="ECO:0000313" key="2">
    <source>
        <dbReference type="EMBL" id="KAK5993963.1"/>
    </source>
</evidence>
<feature type="region of interest" description="Disordered" evidence="1">
    <location>
        <begin position="194"/>
        <end position="225"/>
    </location>
</feature>
<feature type="compositionally biased region" description="Basic and acidic residues" evidence="1">
    <location>
        <begin position="210"/>
        <end position="225"/>
    </location>
</feature>
<dbReference type="EMBL" id="JAVFKD010000012">
    <property type="protein sequence ID" value="KAK5993963.1"/>
    <property type="molecule type" value="Genomic_DNA"/>
</dbReference>
<keyword evidence="3" id="KW-1185">Reference proteome</keyword>
<protein>
    <submittedName>
        <fullName evidence="2">Uncharacterized protein</fullName>
    </submittedName>
</protein>
<organism evidence="2 3">
    <name type="scientific">Cladobotryum mycophilum</name>
    <dbReference type="NCBI Taxonomy" id="491253"/>
    <lineage>
        <taxon>Eukaryota</taxon>
        <taxon>Fungi</taxon>
        <taxon>Dikarya</taxon>
        <taxon>Ascomycota</taxon>
        <taxon>Pezizomycotina</taxon>
        <taxon>Sordariomycetes</taxon>
        <taxon>Hypocreomycetidae</taxon>
        <taxon>Hypocreales</taxon>
        <taxon>Hypocreaceae</taxon>
        <taxon>Cladobotryum</taxon>
    </lineage>
</organism>
<reference evidence="2 3" key="1">
    <citation type="submission" date="2024-01" db="EMBL/GenBank/DDBJ databases">
        <title>Complete genome of Cladobotryum mycophilum ATHUM6906.</title>
        <authorList>
            <person name="Christinaki A.C."/>
            <person name="Myridakis A.I."/>
            <person name="Kouvelis V.N."/>
        </authorList>
    </citation>
    <scope>NUCLEOTIDE SEQUENCE [LARGE SCALE GENOMIC DNA]</scope>
    <source>
        <strain evidence="2 3">ATHUM6906</strain>
    </source>
</reference>
<evidence type="ECO:0000313" key="3">
    <source>
        <dbReference type="Proteomes" id="UP001338125"/>
    </source>
</evidence>
<comment type="caution">
    <text evidence="2">The sequence shown here is derived from an EMBL/GenBank/DDBJ whole genome shotgun (WGS) entry which is preliminary data.</text>
</comment>
<sequence length="294" mass="32342">MASRGGATTITSIDDLISRELDTVKEIRNTREKVEGTSQALDGVFMQLATAESVLAQVRDDHGLQTAAVGEQIKAVLDIIQDLKTVVRKLKPPKSPFRKLSRHKLNDDDPYNEQLNNIHNRFDKALHQVSLQISEVTVNLEETLEGRGVALNIRTHTNTELNEMFGTNPAPMNFPQEQQMVQRKVVSAETMALEPVDSEGFKQDAPQTSDDDKAPETSNDRKASTDFDRVLIYENDVTGKMQIISGNVGVGSGYKPAFNGRSTVHNNKVGADARIITGDVGGQAAVELLKGFWD</sequence>
<accession>A0ABR0SPE6</accession>
<evidence type="ECO:0000256" key="1">
    <source>
        <dbReference type="SAM" id="MobiDB-lite"/>
    </source>
</evidence>
<proteinExistence type="predicted"/>
<dbReference type="Proteomes" id="UP001338125">
    <property type="component" value="Unassembled WGS sequence"/>
</dbReference>
<gene>
    <name evidence="2" type="ORF">PT974_07401</name>
</gene>